<proteinExistence type="predicted"/>
<reference evidence="1" key="2">
    <citation type="journal article" date="2024" name="Plant">
        <title>Genomic evolution and insights into agronomic trait innovations of Sesamum species.</title>
        <authorList>
            <person name="Miao H."/>
            <person name="Wang L."/>
            <person name="Qu L."/>
            <person name="Liu H."/>
            <person name="Sun Y."/>
            <person name="Le M."/>
            <person name="Wang Q."/>
            <person name="Wei S."/>
            <person name="Zheng Y."/>
            <person name="Lin W."/>
            <person name="Duan Y."/>
            <person name="Cao H."/>
            <person name="Xiong S."/>
            <person name="Wang X."/>
            <person name="Wei L."/>
            <person name="Li C."/>
            <person name="Ma Q."/>
            <person name="Ju M."/>
            <person name="Zhao R."/>
            <person name="Li G."/>
            <person name="Mu C."/>
            <person name="Tian Q."/>
            <person name="Mei H."/>
            <person name="Zhang T."/>
            <person name="Gao T."/>
            <person name="Zhang H."/>
        </authorList>
    </citation>
    <scope>NUCLEOTIDE SEQUENCE</scope>
    <source>
        <strain evidence="1">G02</strain>
    </source>
</reference>
<dbReference type="EMBL" id="JACGWJ010000001">
    <property type="protein sequence ID" value="KAL0442108.1"/>
    <property type="molecule type" value="Genomic_DNA"/>
</dbReference>
<organism evidence="1">
    <name type="scientific">Sesamum radiatum</name>
    <name type="common">Black benniseed</name>
    <dbReference type="NCBI Taxonomy" id="300843"/>
    <lineage>
        <taxon>Eukaryota</taxon>
        <taxon>Viridiplantae</taxon>
        <taxon>Streptophyta</taxon>
        <taxon>Embryophyta</taxon>
        <taxon>Tracheophyta</taxon>
        <taxon>Spermatophyta</taxon>
        <taxon>Magnoliopsida</taxon>
        <taxon>eudicotyledons</taxon>
        <taxon>Gunneridae</taxon>
        <taxon>Pentapetalae</taxon>
        <taxon>asterids</taxon>
        <taxon>lamiids</taxon>
        <taxon>Lamiales</taxon>
        <taxon>Pedaliaceae</taxon>
        <taxon>Sesamum</taxon>
    </lineage>
</organism>
<accession>A0AAW2WKW9</accession>
<protein>
    <submittedName>
        <fullName evidence="1">Uncharacterized protein</fullName>
    </submittedName>
</protein>
<comment type="caution">
    <text evidence="1">The sequence shown here is derived from an EMBL/GenBank/DDBJ whole genome shotgun (WGS) entry which is preliminary data.</text>
</comment>
<evidence type="ECO:0000313" key="1">
    <source>
        <dbReference type="EMBL" id="KAL0442108.1"/>
    </source>
</evidence>
<dbReference type="AlphaFoldDB" id="A0AAW2WKW9"/>
<gene>
    <name evidence="1" type="ORF">Sradi_0149700</name>
</gene>
<reference evidence="1" key="1">
    <citation type="submission" date="2020-06" db="EMBL/GenBank/DDBJ databases">
        <authorList>
            <person name="Li T."/>
            <person name="Hu X."/>
            <person name="Zhang T."/>
            <person name="Song X."/>
            <person name="Zhang H."/>
            <person name="Dai N."/>
            <person name="Sheng W."/>
            <person name="Hou X."/>
            <person name="Wei L."/>
        </authorList>
    </citation>
    <scope>NUCLEOTIDE SEQUENCE</scope>
    <source>
        <strain evidence="1">G02</strain>
        <tissue evidence="1">Leaf</tissue>
    </source>
</reference>
<sequence>MEESDLLTNLIDKTTHLEFSDDEAPIDQIPNLTTHFPIVAKVLYDKPLNHNAIKPTLSKAWNIPPKTTINAITQNTLVFSLKTRKIAGASGDKTHGHSEVISLFQNHGTPRKPLQMLISPSIRFGRKLLDSPWSM</sequence>
<name>A0AAW2WKW9_SESRA</name>